<keyword evidence="1" id="KW-1133">Transmembrane helix</keyword>
<keyword evidence="1" id="KW-0812">Transmembrane</keyword>
<feature type="transmembrane region" description="Helical" evidence="1">
    <location>
        <begin position="6"/>
        <end position="26"/>
    </location>
</feature>
<keyword evidence="1" id="KW-0472">Membrane</keyword>
<sequence length="33" mass="3743">MQTNGLPFKMLLIYLSTGYSVILRGYTVGKNTY</sequence>
<accession>A0AA49X383</accession>
<evidence type="ECO:0000256" key="1">
    <source>
        <dbReference type="SAM" id="Phobius"/>
    </source>
</evidence>
<name>A0AA49X383_9VIRU</name>
<evidence type="ECO:0000313" key="2">
    <source>
        <dbReference type="EMBL" id="WLJ26202.1"/>
    </source>
</evidence>
<organism evidence="2">
    <name type="scientific">Firmicutes phage HS17</name>
    <dbReference type="NCBI Taxonomy" id="3056395"/>
    <lineage>
        <taxon>Viruses</taxon>
    </lineage>
</organism>
<reference evidence="2" key="1">
    <citation type="submission" date="2023-04" db="EMBL/GenBank/DDBJ databases">
        <title>The human skin virome in hidradenitis suppurativa patients.</title>
        <authorList>
            <person name="Jansen D."/>
        </authorList>
    </citation>
    <scope>NUCLEOTIDE SEQUENCE</scope>
    <source>
        <strain evidence="2">VC4_HSPhageB</strain>
    </source>
</reference>
<proteinExistence type="predicted"/>
<protein>
    <submittedName>
        <fullName evidence="2">Poly(A) polymerase nucleotidyltransferase domain protein</fullName>
    </submittedName>
</protein>
<dbReference type="EMBL" id="OQ890323">
    <property type="protein sequence ID" value="WLJ26202.1"/>
    <property type="molecule type" value="Genomic_DNA"/>
</dbReference>